<sequence>MIAVKVIEFRCLEKPQFWCVFGPWRLTYRPLPWPTFLHDNPFFNIFFLPIFYSRIGCLNFGWLWFGACMCVTIYDYIINAIDIAKPPSAKSGNIAFPGNYARQIRPSDQKHSPSSFNTPKKSSEIKIQDMSLRGFYCTLWVSGENQAMRNSFCPRLFEGRSRYEIGGLKGVVLHQLTPELLDCRNSSLCYHTTPGAGSRQFLSFFFVSWSDSDTSDIL</sequence>
<protein>
    <submittedName>
        <fullName evidence="1">Uncharacterized protein</fullName>
    </submittedName>
</protein>
<dbReference type="EMBL" id="ML120374">
    <property type="protein sequence ID" value="RPB01287.1"/>
    <property type="molecule type" value="Genomic_DNA"/>
</dbReference>
<dbReference type="AlphaFoldDB" id="A0A3N4JSX9"/>
<evidence type="ECO:0000313" key="2">
    <source>
        <dbReference type="Proteomes" id="UP000276215"/>
    </source>
</evidence>
<gene>
    <name evidence="1" type="ORF">L873DRAFT_672787</name>
</gene>
<organism evidence="1 2">
    <name type="scientific">Choiromyces venosus 120613-1</name>
    <dbReference type="NCBI Taxonomy" id="1336337"/>
    <lineage>
        <taxon>Eukaryota</taxon>
        <taxon>Fungi</taxon>
        <taxon>Dikarya</taxon>
        <taxon>Ascomycota</taxon>
        <taxon>Pezizomycotina</taxon>
        <taxon>Pezizomycetes</taxon>
        <taxon>Pezizales</taxon>
        <taxon>Tuberaceae</taxon>
        <taxon>Choiromyces</taxon>
    </lineage>
</organism>
<reference evidence="1 2" key="1">
    <citation type="journal article" date="2018" name="Nat. Ecol. Evol.">
        <title>Pezizomycetes genomes reveal the molecular basis of ectomycorrhizal truffle lifestyle.</title>
        <authorList>
            <person name="Murat C."/>
            <person name="Payen T."/>
            <person name="Noel B."/>
            <person name="Kuo A."/>
            <person name="Morin E."/>
            <person name="Chen J."/>
            <person name="Kohler A."/>
            <person name="Krizsan K."/>
            <person name="Balestrini R."/>
            <person name="Da Silva C."/>
            <person name="Montanini B."/>
            <person name="Hainaut M."/>
            <person name="Levati E."/>
            <person name="Barry K.W."/>
            <person name="Belfiori B."/>
            <person name="Cichocki N."/>
            <person name="Clum A."/>
            <person name="Dockter R.B."/>
            <person name="Fauchery L."/>
            <person name="Guy J."/>
            <person name="Iotti M."/>
            <person name="Le Tacon F."/>
            <person name="Lindquist E.A."/>
            <person name="Lipzen A."/>
            <person name="Malagnac F."/>
            <person name="Mello A."/>
            <person name="Molinier V."/>
            <person name="Miyauchi S."/>
            <person name="Poulain J."/>
            <person name="Riccioni C."/>
            <person name="Rubini A."/>
            <person name="Sitrit Y."/>
            <person name="Splivallo R."/>
            <person name="Traeger S."/>
            <person name="Wang M."/>
            <person name="Zifcakova L."/>
            <person name="Wipf D."/>
            <person name="Zambonelli A."/>
            <person name="Paolocci F."/>
            <person name="Nowrousian M."/>
            <person name="Ottonello S."/>
            <person name="Baldrian P."/>
            <person name="Spatafora J.W."/>
            <person name="Henrissat B."/>
            <person name="Nagy L.G."/>
            <person name="Aury J.M."/>
            <person name="Wincker P."/>
            <person name="Grigoriev I.V."/>
            <person name="Bonfante P."/>
            <person name="Martin F.M."/>
        </authorList>
    </citation>
    <scope>NUCLEOTIDE SEQUENCE [LARGE SCALE GENOMIC DNA]</scope>
    <source>
        <strain evidence="1 2">120613-1</strain>
    </source>
</reference>
<proteinExistence type="predicted"/>
<dbReference type="Proteomes" id="UP000276215">
    <property type="component" value="Unassembled WGS sequence"/>
</dbReference>
<keyword evidence="2" id="KW-1185">Reference proteome</keyword>
<name>A0A3N4JSX9_9PEZI</name>
<accession>A0A3N4JSX9</accession>
<evidence type="ECO:0000313" key="1">
    <source>
        <dbReference type="EMBL" id="RPB01287.1"/>
    </source>
</evidence>